<feature type="domain" description="Bacterial alpha-L-rhamnosidase N-terminal" evidence="6">
    <location>
        <begin position="173"/>
        <end position="340"/>
    </location>
</feature>
<keyword evidence="3 9" id="KW-0378">Hydrolase</keyword>
<evidence type="ECO:0000259" key="7">
    <source>
        <dbReference type="Pfam" id="PF17389"/>
    </source>
</evidence>
<dbReference type="PIRSF" id="PIRSF010631">
    <property type="entry name" value="A-rhamnsds"/>
    <property type="match status" value="1"/>
</dbReference>
<dbReference type="Pfam" id="PF17390">
    <property type="entry name" value="Bac_rhamnosid_C"/>
    <property type="match status" value="1"/>
</dbReference>
<dbReference type="Pfam" id="PF08531">
    <property type="entry name" value="Bac_rhamnosid_N"/>
    <property type="match status" value="1"/>
</dbReference>
<dbReference type="RefSeq" id="WP_044164402.1">
    <property type="nucleotide sequence ID" value="NZ_JACIER010000019.1"/>
</dbReference>
<dbReference type="InterPro" id="IPR012341">
    <property type="entry name" value="6hp_glycosidase-like_sf"/>
</dbReference>
<dbReference type="EC" id="3.2.1.40" evidence="2"/>
<feature type="domain" description="Alpha-L-rhamnosidase C-terminal" evidence="8">
    <location>
        <begin position="802"/>
        <end position="875"/>
    </location>
</feature>
<protein>
    <recommendedName>
        <fullName evidence="2">alpha-L-rhamnosidase</fullName>
        <ecNumber evidence="2">3.2.1.40</ecNumber>
    </recommendedName>
</protein>
<evidence type="ECO:0000259" key="8">
    <source>
        <dbReference type="Pfam" id="PF17390"/>
    </source>
</evidence>
<keyword evidence="9" id="KW-0326">Glycosidase</keyword>
<evidence type="ECO:0000256" key="2">
    <source>
        <dbReference type="ARBA" id="ARBA00012652"/>
    </source>
</evidence>
<dbReference type="Proteomes" id="UP000560658">
    <property type="component" value="Unassembled WGS sequence"/>
</dbReference>
<evidence type="ECO:0000256" key="1">
    <source>
        <dbReference type="ARBA" id="ARBA00001445"/>
    </source>
</evidence>
<reference evidence="9" key="1">
    <citation type="submission" date="2020-08" db="EMBL/GenBank/DDBJ databases">
        <title>Genomic Encyclopedia of Type Strains, Phase IV (KMG-IV): sequencing the most valuable type-strain genomes for metagenomic binning, comparative biology and taxonomic classification.</title>
        <authorList>
            <person name="Goeker M."/>
        </authorList>
    </citation>
    <scope>NUCLEOTIDE SEQUENCE [LARGE SCALE GENOMIC DNA]</scope>
    <source>
        <strain evidence="9">DSM 105720</strain>
    </source>
</reference>
<dbReference type="InterPro" id="IPR008902">
    <property type="entry name" value="Rhamnosid_concanavalin"/>
</dbReference>
<dbReference type="PANTHER" id="PTHR33307">
    <property type="entry name" value="ALPHA-RHAMNOSIDASE (EUROFUNG)"/>
    <property type="match status" value="1"/>
</dbReference>
<dbReference type="PANTHER" id="PTHR33307:SF6">
    <property type="entry name" value="ALPHA-RHAMNOSIDASE (EUROFUNG)-RELATED"/>
    <property type="match status" value="1"/>
</dbReference>
<dbReference type="SUPFAM" id="SSF48208">
    <property type="entry name" value="Six-hairpin glycosidases"/>
    <property type="match status" value="1"/>
</dbReference>
<dbReference type="AlphaFoldDB" id="A0A840D2I9"/>
<organism evidence="9 10">
    <name type="scientific">Bacteroides reticulotermitis</name>
    <dbReference type="NCBI Taxonomy" id="1133319"/>
    <lineage>
        <taxon>Bacteria</taxon>
        <taxon>Pseudomonadati</taxon>
        <taxon>Bacteroidota</taxon>
        <taxon>Bacteroidia</taxon>
        <taxon>Bacteroidales</taxon>
        <taxon>Bacteroidaceae</taxon>
        <taxon>Bacteroides</taxon>
    </lineage>
</organism>
<dbReference type="InterPro" id="IPR008928">
    <property type="entry name" value="6-hairpin_glycosidase_sf"/>
</dbReference>
<keyword evidence="4" id="KW-0732">Signal</keyword>
<evidence type="ECO:0000259" key="5">
    <source>
        <dbReference type="Pfam" id="PF05592"/>
    </source>
</evidence>
<dbReference type="GO" id="GO:0005975">
    <property type="term" value="P:carbohydrate metabolic process"/>
    <property type="evidence" value="ECO:0007669"/>
    <property type="project" value="InterPro"/>
</dbReference>
<dbReference type="Gene3D" id="1.50.10.10">
    <property type="match status" value="1"/>
</dbReference>
<evidence type="ECO:0000256" key="4">
    <source>
        <dbReference type="SAM" id="SignalP"/>
    </source>
</evidence>
<keyword evidence="10" id="KW-1185">Reference proteome</keyword>
<dbReference type="InterPro" id="IPR035398">
    <property type="entry name" value="Bac_rhamnosid_C"/>
</dbReference>
<dbReference type="Gene3D" id="2.60.120.260">
    <property type="entry name" value="Galactose-binding domain-like"/>
    <property type="match status" value="2"/>
</dbReference>
<proteinExistence type="predicted"/>
<feature type="domain" description="Alpha-L-rhamnosidase six-hairpin glycosidase" evidence="7">
    <location>
        <begin position="456"/>
        <end position="798"/>
    </location>
</feature>
<dbReference type="Pfam" id="PF17389">
    <property type="entry name" value="Bac_rhamnosid6H"/>
    <property type="match status" value="1"/>
</dbReference>
<comment type="caution">
    <text evidence="9">The sequence shown here is derived from an EMBL/GenBank/DDBJ whole genome shotgun (WGS) entry which is preliminary data.</text>
</comment>
<feature type="signal peptide" evidence="4">
    <location>
        <begin position="1"/>
        <end position="19"/>
    </location>
</feature>
<sequence>MKKSLIIYLFLSLSMFAFSKKAPISTSCLQTEMRVNPKGLDCITPRLSWEISSEARDVQQLCYHVLVSSSLDKLNQDEGDLWDSGLVTSNQSVYIPYGGQALASRMKCYWKVKVKTNQGTTSWSEPSNWEMGLMHPTDWQALWIGRSFPADKLVGKTSVPARYVRKSFYLKTKKVQKATLYVSGLGFYEAFLNSQKLGDQVLAPTPTDYSKSVKYNTFDVTGNLSGDENVIGVVLGNGRYSTMRMPGVRHFGLPCLLAQLEVVYEDGDRDLIATDTSWKITADGPILANSEFDGEAYDARKEMPGWNTSGFDDQSWLQAELVTAPGGRMEAQLNRNIKIMDTVKPIALNELGNGAYVLDMGQNMVGWLRMQVKGERGDQVKLRFAELLQKDGTLYTANLRSADCTDTYIMKGTSPETWEPTFTYHGFRYVELTGFREKPSLADFEGQVIYDEMELTGKWVTSDTLLNRIYQNSYWGIRSNYRGMPTDCPQRDERMGWLGDRAVGSQGESYMFNNHLLYAKWLDDIEQAQKEGGAVPDVAPNYWDVCTDNMTWPGAYLIIANMLYEQFGDLAPIVKHYDSMKKWMYYMKDKYMVDHIMTKDNFGDWCMPPESPELIHSKDPSRITEAAVLGTTFYYHLSGLMSRFATLVGHAQDADAFQQEALAVKDAFNTKYFHADAGYYGNNTVTANILSLRFGMVPEQYQQAVFANIVEKTMKDFNGHVSTGLVGIQQLMRGLSDYGRSDLAYQIATNRTYPSWGYMVDKGATTIWELWNGDTADPAMNSANHVMLLGDLIVWNYGYLAGINNTPGSVGFKHITLKPYPVKGLGSVKASFRSVHGEIKSDWRKEQGHFLWNITVPCNTSAKVYVPVTDAKMDRKEQRLLEKEGAKFVGVENRYAVFDFPSGSYSLKTRYAE</sequence>
<dbReference type="InterPro" id="IPR013783">
    <property type="entry name" value="Ig-like_fold"/>
</dbReference>
<name>A0A840D2I9_9BACE</name>
<gene>
    <name evidence="9" type="ORF">GGR06_003659</name>
</gene>
<dbReference type="Pfam" id="PF25788">
    <property type="entry name" value="Ig_Rha78A_N"/>
    <property type="match status" value="1"/>
</dbReference>
<dbReference type="InterPro" id="IPR013737">
    <property type="entry name" value="Bac_rhamnosid_N"/>
</dbReference>
<accession>A0A840D2I9</accession>
<feature type="domain" description="Alpha-L-rhamnosidase concanavalin-like" evidence="5">
    <location>
        <begin position="351"/>
        <end position="450"/>
    </location>
</feature>
<dbReference type="Gene3D" id="2.60.420.10">
    <property type="entry name" value="Maltose phosphorylase, domain 3"/>
    <property type="match status" value="1"/>
</dbReference>
<evidence type="ECO:0000313" key="9">
    <source>
        <dbReference type="EMBL" id="MBB4045836.1"/>
    </source>
</evidence>
<evidence type="ECO:0000313" key="10">
    <source>
        <dbReference type="Proteomes" id="UP000560658"/>
    </source>
</evidence>
<evidence type="ECO:0000259" key="6">
    <source>
        <dbReference type="Pfam" id="PF08531"/>
    </source>
</evidence>
<comment type="catalytic activity">
    <reaction evidence="1">
        <text>Hydrolysis of terminal non-reducing alpha-L-rhamnose residues in alpha-L-rhamnosides.</text>
        <dbReference type="EC" id="3.2.1.40"/>
    </reaction>
</comment>
<dbReference type="Pfam" id="PF05592">
    <property type="entry name" value="Bac_rhamnosid"/>
    <property type="match status" value="1"/>
</dbReference>
<dbReference type="GO" id="GO:0030596">
    <property type="term" value="F:alpha-L-rhamnosidase activity"/>
    <property type="evidence" value="ECO:0007669"/>
    <property type="project" value="UniProtKB-EC"/>
</dbReference>
<feature type="chain" id="PRO_5032315107" description="alpha-L-rhamnosidase" evidence="4">
    <location>
        <begin position="20"/>
        <end position="913"/>
    </location>
</feature>
<dbReference type="EMBL" id="JACIER010000019">
    <property type="protein sequence ID" value="MBB4045836.1"/>
    <property type="molecule type" value="Genomic_DNA"/>
</dbReference>
<dbReference type="Gene3D" id="2.60.40.10">
    <property type="entry name" value="Immunoglobulins"/>
    <property type="match status" value="1"/>
</dbReference>
<evidence type="ECO:0000256" key="3">
    <source>
        <dbReference type="ARBA" id="ARBA00022801"/>
    </source>
</evidence>
<dbReference type="InterPro" id="IPR035396">
    <property type="entry name" value="Bac_rhamnosid6H"/>
</dbReference>
<dbReference type="InterPro" id="IPR016007">
    <property type="entry name" value="Alpha_rhamnosid"/>
</dbReference>